<feature type="chain" id="PRO_5046116875" description="Tetratricopeptide repeat protein" evidence="2">
    <location>
        <begin position="23"/>
        <end position="299"/>
    </location>
</feature>
<keyword evidence="1" id="KW-0175">Coiled coil</keyword>
<feature type="signal peptide" evidence="2">
    <location>
        <begin position="1"/>
        <end position="22"/>
    </location>
</feature>
<dbReference type="RefSeq" id="WP_252110520.1">
    <property type="nucleotide sequence ID" value="NZ_JAMSCK010000001.1"/>
</dbReference>
<evidence type="ECO:0000256" key="1">
    <source>
        <dbReference type="SAM" id="Coils"/>
    </source>
</evidence>
<keyword evidence="2" id="KW-0732">Signal</keyword>
<reference evidence="3" key="1">
    <citation type="submission" date="2022-06" db="EMBL/GenBank/DDBJ databases">
        <title>Gramella sediminis sp. nov., isolated from deep-sea sediment of the Indian Ocean.</title>
        <authorList>
            <person name="Yang L."/>
        </authorList>
    </citation>
    <scope>NUCLEOTIDE SEQUENCE</scope>
    <source>
        <strain evidence="3">HMD3159</strain>
    </source>
</reference>
<sequence>MKSITKLVMSLMLLFSMSFAFAQQTTENVTEKLYQDYKKNGIDKTLKNYDKNPVKGNEYTFLSEPLNVLGYRLMSEGDLEAAEKVFLAQIDEYPNEANPYDSYADLLMEKGDEAKAKKNYKKAIDLSATMEDLEEKAQMLEASKTKLAKLEGAGTELQFLEGKWSNKNYGFENGEKFLRNEGNVVFTTNEDKTVLTGTLHSKSGDYIGTRILTYDAVDEEYDMVWIGNSLTGIEPSTMKIEKSTPTEIVMIEKYEENGEKRKVKHILNRKSGEIAWDIHDLTNSEAKNPVAHMEFKKQN</sequence>
<name>A0ABT0YXD0_9FLAO</name>
<proteinExistence type="predicted"/>
<comment type="caution">
    <text evidence="3">The sequence shown here is derived from an EMBL/GenBank/DDBJ whole genome shotgun (WGS) entry which is preliminary data.</text>
</comment>
<dbReference type="SUPFAM" id="SSF48452">
    <property type="entry name" value="TPR-like"/>
    <property type="match status" value="1"/>
</dbReference>
<evidence type="ECO:0000313" key="3">
    <source>
        <dbReference type="EMBL" id="MCM8568116.1"/>
    </source>
</evidence>
<gene>
    <name evidence="3" type="ORF">NE848_01930</name>
</gene>
<protein>
    <recommendedName>
        <fullName evidence="5">Tetratricopeptide repeat protein</fullName>
    </recommendedName>
</protein>
<organism evidence="3 4">
    <name type="scientific">Gramella jeungdoensis</name>
    <dbReference type="NCBI Taxonomy" id="708091"/>
    <lineage>
        <taxon>Bacteria</taxon>
        <taxon>Pseudomonadati</taxon>
        <taxon>Bacteroidota</taxon>
        <taxon>Flavobacteriia</taxon>
        <taxon>Flavobacteriales</taxon>
        <taxon>Flavobacteriaceae</taxon>
        <taxon>Christiangramia</taxon>
    </lineage>
</organism>
<dbReference type="EMBL" id="JAMSCK010000001">
    <property type="protein sequence ID" value="MCM8568116.1"/>
    <property type="molecule type" value="Genomic_DNA"/>
</dbReference>
<accession>A0ABT0YXD0</accession>
<dbReference type="Proteomes" id="UP001155077">
    <property type="component" value="Unassembled WGS sequence"/>
</dbReference>
<dbReference type="InterPro" id="IPR019734">
    <property type="entry name" value="TPR_rpt"/>
</dbReference>
<dbReference type="Pfam" id="PF13181">
    <property type="entry name" value="TPR_8"/>
    <property type="match status" value="1"/>
</dbReference>
<evidence type="ECO:0008006" key="5">
    <source>
        <dbReference type="Google" id="ProtNLM"/>
    </source>
</evidence>
<evidence type="ECO:0000313" key="4">
    <source>
        <dbReference type="Proteomes" id="UP001155077"/>
    </source>
</evidence>
<keyword evidence="4" id="KW-1185">Reference proteome</keyword>
<feature type="coiled-coil region" evidence="1">
    <location>
        <begin position="123"/>
        <end position="153"/>
    </location>
</feature>
<dbReference type="InterPro" id="IPR011990">
    <property type="entry name" value="TPR-like_helical_dom_sf"/>
</dbReference>
<dbReference type="Gene3D" id="1.25.40.10">
    <property type="entry name" value="Tetratricopeptide repeat domain"/>
    <property type="match status" value="1"/>
</dbReference>
<evidence type="ECO:0000256" key="2">
    <source>
        <dbReference type="SAM" id="SignalP"/>
    </source>
</evidence>